<evidence type="ECO:0000256" key="7">
    <source>
        <dbReference type="RuleBase" id="RU003792"/>
    </source>
</evidence>
<dbReference type="HAMAP" id="MF_00171">
    <property type="entry name" value="TruA"/>
    <property type="match status" value="1"/>
</dbReference>
<dbReference type="PANTHER" id="PTHR11142">
    <property type="entry name" value="PSEUDOURIDYLATE SYNTHASE"/>
    <property type="match status" value="1"/>
</dbReference>
<dbReference type="AlphaFoldDB" id="A0A2V2N0Z1"/>
<evidence type="ECO:0000256" key="6">
    <source>
        <dbReference type="PIRSR" id="PIRSR001430-2"/>
    </source>
</evidence>
<dbReference type="InterPro" id="IPR020095">
    <property type="entry name" value="PsdUridine_synth_TruA_C"/>
</dbReference>
<feature type="binding site" evidence="4 6">
    <location>
        <position position="120"/>
    </location>
    <ligand>
        <name>substrate</name>
    </ligand>
</feature>
<dbReference type="GO" id="GO:0003723">
    <property type="term" value="F:RNA binding"/>
    <property type="evidence" value="ECO:0007669"/>
    <property type="project" value="InterPro"/>
</dbReference>
<dbReference type="RefSeq" id="WP_109940830.1">
    <property type="nucleotide sequence ID" value="NZ_CP176366.1"/>
</dbReference>
<comment type="similarity">
    <text evidence="1 4 7">Belongs to the tRNA pseudouridine synthase TruA family.</text>
</comment>
<evidence type="ECO:0000256" key="1">
    <source>
        <dbReference type="ARBA" id="ARBA00009375"/>
    </source>
</evidence>
<comment type="caution">
    <text evidence="9">The sequence shown here is derived from an EMBL/GenBank/DDBJ whole genome shotgun (WGS) entry which is preliminary data.</text>
</comment>
<reference evidence="9 10" key="1">
    <citation type="submission" date="2018-05" db="EMBL/GenBank/DDBJ databases">
        <title>Draft genome of Methanospirillum stamsii Pt1.</title>
        <authorList>
            <person name="Dueholm M.S."/>
            <person name="Nielsen P.H."/>
            <person name="Bakmann L.F."/>
            <person name="Otzen D.E."/>
        </authorList>
    </citation>
    <scope>NUCLEOTIDE SEQUENCE [LARGE SCALE GENOMIC DNA]</scope>
    <source>
        <strain evidence="9 10">Pt1</strain>
    </source>
</reference>
<keyword evidence="2 4" id="KW-0819">tRNA processing</keyword>
<evidence type="ECO:0000259" key="8">
    <source>
        <dbReference type="Pfam" id="PF01416"/>
    </source>
</evidence>
<sequence length="272" mass="30580">MAEDPGTNTQVRLAFQIGYIGTSFSGSQFQPDKRTVEGEIEAACLRAGLITSRKDSRLALSGRTDRGVHARCQILAFSTTKPDLAVRAINGQLPPDIWVNSWSYTPPGFYPRYDVLSRTYRFYYSQIPPDIEAMKEAASLFLGTHDFTCFARIEPGKNPVKSIDKIEIQYDGTGYWLEITANSFLWHMVRCIASALLSIGDKSMTVRELSRLLEGSCTNKINPAPPDGLVLWEVKTSLSWQNMTLPGLKTRKLKERTEYHLLIGKVYTLLMS</sequence>
<feature type="domain" description="Pseudouridine synthase I TruA alpha/beta" evidence="8">
    <location>
        <begin position="137"/>
        <end position="235"/>
    </location>
</feature>
<dbReference type="Pfam" id="PF01416">
    <property type="entry name" value="PseudoU_synth_1"/>
    <property type="match status" value="1"/>
</dbReference>
<dbReference type="GeneID" id="97608881"/>
<dbReference type="PIRSF" id="PIRSF001430">
    <property type="entry name" value="tRNA_psdUrid_synth"/>
    <property type="match status" value="1"/>
</dbReference>
<dbReference type="OrthoDB" id="25720at2157"/>
<dbReference type="InterPro" id="IPR020103">
    <property type="entry name" value="PsdUridine_synth_cat_dom_sf"/>
</dbReference>
<dbReference type="GO" id="GO:0031119">
    <property type="term" value="P:tRNA pseudouridine synthesis"/>
    <property type="evidence" value="ECO:0007669"/>
    <property type="project" value="UniProtKB-UniRule"/>
</dbReference>
<feature type="active site" description="Nucleophile" evidence="4 5">
    <location>
        <position position="65"/>
    </location>
</feature>
<dbReference type="InterPro" id="IPR020097">
    <property type="entry name" value="PsdUridine_synth_TruA_a/b_dom"/>
</dbReference>
<comment type="caution">
    <text evidence="4">Lacks conserved residue(s) required for the propagation of feature annotation.</text>
</comment>
<dbReference type="NCBIfam" id="TIGR00071">
    <property type="entry name" value="hisT_truA"/>
    <property type="match status" value="1"/>
</dbReference>
<dbReference type="Gene3D" id="3.30.70.580">
    <property type="entry name" value="Pseudouridine synthase I, catalytic domain, N-terminal subdomain"/>
    <property type="match status" value="1"/>
</dbReference>
<dbReference type="InterPro" id="IPR001406">
    <property type="entry name" value="PsdUridine_synth_TruA"/>
</dbReference>
<organism evidence="9 10">
    <name type="scientific">Methanospirillum stamsii</name>
    <dbReference type="NCBI Taxonomy" id="1277351"/>
    <lineage>
        <taxon>Archaea</taxon>
        <taxon>Methanobacteriati</taxon>
        <taxon>Methanobacteriota</taxon>
        <taxon>Stenosarchaea group</taxon>
        <taxon>Methanomicrobia</taxon>
        <taxon>Methanomicrobiales</taxon>
        <taxon>Methanospirillaceae</taxon>
        <taxon>Methanospirillum</taxon>
    </lineage>
</organism>
<evidence type="ECO:0000256" key="5">
    <source>
        <dbReference type="PIRSR" id="PIRSR001430-1"/>
    </source>
</evidence>
<gene>
    <name evidence="4" type="primary">truA</name>
    <name evidence="9" type="ORF">DLD82_09200</name>
</gene>
<evidence type="ECO:0000313" key="10">
    <source>
        <dbReference type="Proteomes" id="UP000245934"/>
    </source>
</evidence>
<dbReference type="PANTHER" id="PTHR11142:SF0">
    <property type="entry name" value="TRNA PSEUDOURIDINE SYNTHASE-LIKE 1"/>
    <property type="match status" value="1"/>
</dbReference>
<dbReference type="Proteomes" id="UP000245934">
    <property type="component" value="Unassembled WGS sequence"/>
</dbReference>
<keyword evidence="10" id="KW-1185">Reference proteome</keyword>
<comment type="function">
    <text evidence="4">Formation of pseudouridine at positions 38, 39 and 40 in the anticodon stem and loop of transfer RNAs.</text>
</comment>
<protein>
    <recommendedName>
        <fullName evidence="4">tRNA pseudouridine synthase A</fullName>
        <ecNumber evidence="4">5.4.99.12</ecNumber>
    </recommendedName>
    <alternativeName>
        <fullName evidence="4">tRNA pseudouridine(38-40) synthase</fullName>
    </alternativeName>
    <alternativeName>
        <fullName evidence="4">tRNA pseudouridylate synthase I</fullName>
    </alternativeName>
    <alternativeName>
        <fullName evidence="4">tRNA-uridine isomerase I</fullName>
    </alternativeName>
</protein>
<dbReference type="GO" id="GO:0160147">
    <property type="term" value="F:tRNA pseudouridine(38-40) synthase activity"/>
    <property type="evidence" value="ECO:0007669"/>
    <property type="project" value="UniProtKB-EC"/>
</dbReference>
<proteinExistence type="inferred from homology"/>
<evidence type="ECO:0000313" key="9">
    <source>
        <dbReference type="EMBL" id="PWR73419.1"/>
    </source>
</evidence>
<evidence type="ECO:0000256" key="3">
    <source>
        <dbReference type="ARBA" id="ARBA00023235"/>
    </source>
</evidence>
<dbReference type="EMBL" id="QGMZ01000018">
    <property type="protein sequence ID" value="PWR73419.1"/>
    <property type="molecule type" value="Genomic_DNA"/>
</dbReference>
<name>A0A2V2N0Z1_9EURY</name>
<dbReference type="EC" id="5.4.99.12" evidence="4"/>
<evidence type="ECO:0000256" key="4">
    <source>
        <dbReference type="HAMAP-Rule" id="MF_00171"/>
    </source>
</evidence>
<dbReference type="InterPro" id="IPR020094">
    <property type="entry name" value="TruA/RsuA/RluB/E/F_N"/>
</dbReference>
<comment type="catalytic activity">
    <reaction evidence="4 7">
        <text>uridine(38/39/40) in tRNA = pseudouridine(38/39/40) in tRNA</text>
        <dbReference type="Rhea" id="RHEA:22376"/>
        <dbReference type="Rhea" id="RHEA-COMP:10085"/>
        <dbReference type="Rhea" id="RHEA-COMP:10087"/>
        <dbReference type="ChEBI" id="CHEBI:65314"/>
        <dbReference type="ChEBI" id="CHEBI:65315"/>
        <dbReference type="EC" id="5.4.99.12"/>
    </reaction>
</comment>
<keyword evidence="3 4" id="KW-0413">Isomerase</keyword>
<evidence type="ECO:0000256" key="2">
    <source>
        <dbReference type="ARBA" id="ARBA00022694"/>
    </source>
</evidence>
<accession>A0A2V2N0Z1</accession>
<dbReference type="Gene3D" id="3.30.70.660">
    <property type="entry name" value="Pseudouridine synthase I, catalytic domain, C-terminal subdomain"/>
    <property type="match status" value="1"/>
</dbReference>
<dbReference type="SUPFAM" id="SSF55120">
    <property type="entry name" value="Pseudouridine synthase"/>
    <property type="match status" value="1"/>
</dbReference>